<dbReference type="Gene3D" id="1.20.1440.20">
    <property type="entry name" value="LemA-like domain"/>
    <property type="match status" value="1"/>
</dbReference>
<keyword evidence="5" id="KW-0472">Membrane</keyword>
<accession>A0A1G8P0S2</accession>
<proteinExistence type="inferred from homology"/>
<evidence type="ECO:0000256" key="2">
    <source>
        <dbReference type="ARBA" id="ARBA00008854"/>
    </source>
</evidence>
<keyword evidence="3" id="KW-0812">Transmembrane</keyword>
<gene>
    <name evidence="6" type="ORF">SAMN05216466_1396</name>
</gene>
<organism evidence="6 7">
    <name type="scientific">Paraburkholderia phenazinium</name>
    <dbReference type="NCBI Taxonomy" id="60549"/>
    <lineage>
        <taxon>Bacteria</taxon>
        <taxon>Pseudomonadati</taxon>
        <taxon>Pseudomonadota</taxon>
        <taxon>Betaproteobacteria</taxon>
        <taxon>Burkholderiales</taxon>
        <taxon>Burkholderiaceae</taxon>
        <taxon>Paraburkholderia</taxon>
    </lineage>
</organism>
<evidence type="ECO:0000256" key="5">
    <source>
        <dbReference type="ARBA" id="ARBA00023136"/>
    </source>
</evidence>
<comment type="similarity">
    <text evidence="2">Belongs to the LemA family.</text>
</comment>
<dbReference type="Proteomes" id="UP000199706">
    <property type="component" value="Unassembled WGS sequence"/>
</dbReference>
<dbReference type="InterPro" id="IPR023353">
    <property type="entry name" value="LemA-like_dom_sf"/>
</dbReference>
<evidence type="ECO:0000256" key="1">
    <source>
        <dbReference type="ARBA" id="ARBA00004167"/>
    </source>
</evidence>
<dbReference type="Pfam" id="PF04011">
    <property type="entry name" value="LemA"/>
    <property type="match status" value="1"/>
</dbReference>
<evidence type="ECO:0000313" key="6">
    <source>
        <dbReference type="EMBL" id="SDI86093.1"/>
    </source>
</evidence>
<protein>
    <submittedName>
        <fullName evidence="6">LemA protein</fullName>
    </submittedName>
</protein>
<sequence length="228" mass="25286">MIKEYYFVKSWRRRRDVQAETHGGEMKPTAIAFRLFLTLLLSSCSLPVARDHDAQVNAALMDVLEQYQYRANLVSKLLAAVHGAANLAGPPLAALVAARSQLAVVPATPGELDNPVAFERFEVGQRQLEDALSGLLISIDDDRRLAADPTICRLRAQFANAESRIATERDQYDQAAKQYNAALDRFPDNFAARVFGYQKRSTFDGSALALPRHPPRVDFGSLRGSLRV</sequence>
<dbReference type="OrthoDB" id="9003576at2"/>
<reference evidence="6 7" key="1">
    <citation type="submission" date="2016-10" db="EMBL/GenBank/DDBJ databases">
        <authorList>
            <person name="de Groot N.N."/>
        </authorList>
    </citation>
    <scope>NUCLEOTIDE SEQUENCE [LARGE SCALE GENOMIC DNA]</scope>
    <source>
        <strain evidence="6 7">LMG 2247</strain>
    </source>
</reference>
<keyword evidence="4" id="KW-1133">Transmembrane helix</keyword>
<dbReference type="AlphaFoldDB" id="A0A1G8P0S2"/>
<evidence type="ECO:0000313" key="7">
    <source>
        <dbReference type="Proteomes" id="UP000199706"/>
    </source>
</evidence>
<dbReference type="SUPFAM" id="SSF140478">
    <property type="entry name" value="LemA-like"/>
    <property type="match status" value="1"/>
</dbReference>
<dbReference type="PANTHER" id="PTHR34478">
    <property type="entry name" value="PROTEIN LEMA"/>
    <property type="match status" value="1"/>
</dbReference>
<name>A0A1G8P0S2_9BURK</name>
<dbReference type="GO" id="GO:0016020">
    <property type="term" value="C:membrane"/>
    <property type="evidence" value="ECO:0007669"/>
    <property type="project" value="UniProtKB-SubCell"/>
</dbReference>
<dbReference type="EMBL" id="FNCJ01000039">
    <property type="protein sequence ID" value="SDI86093.1"/>
    <property type="molecule type" value="Genomic_DNA"/>
</dbReference>
<comment type="subcellular location">
    <subcellularLocation>
        <location evidence="1">Membrane</location>
        <topology evidence="1">Single-pass membrane protein</topology>
    </subcellularLocation>
</comment>
<dbReference type="PANTHER" id="PTHR34478:SF2">
    <property type="entry name" value="MEMBRANE PROTEIN"/>
    <property type="match status" value="1"/>
</dbReference>
<evidence type="ECO:0000256" key="3">
    <source>
        <dbReference type="ARBA" id="ARBA00022692"/>
    </source>
</evidence>
<dbReference type="RefSeq" id="WP_090695987.1">
    <property type="nucleotide sequence ID" value="NZ_CADERL010000004.1"/>
</dbReference>
<dbReference type="InterPro" id="IPR007156">
    <property type="entry name" value="MamQ_LemA"/>
</dbReference>
<evidence type="ECO:0000256" key="4">
    <source>
        <dbReference type="ARBA" id="ARBA00022989"/>
    </source>
</evidence>